<comment type="caution">
    <text evidence="1">The sequence shown here is derived from an EMBL/GenBank/DDBJ whole genome shotgun (WGS) entry which is preliminary data.</text>
</comment>
<dbReference type="GO" id="GO:0016746">
    <property type="term" value="F:acyltransferase activity"/>
    <property type="evidence" value="ECO:0007669"/>
    <property type="project" value="UniProtKB-KW"/>
</dbReference>
<keyword evidence="1" id="KW-0808">Transferase</keyword>
<name>A0ABT0WRS8_9BURK</name>
<accession>A0ABT0WRS8</accession>
<protein>
    <submittedName>
        <fullName evidence="1">Acyltransferase</fullName>
    </submittedName>
</protein>
<sequence length="210" mass="23615">MILKIVKFLHLPFHEKINRCFLILAILKTKIYYNFVFKKIGKRSLLFKPLYIGNPQCIEIGSNTMIRSGARLEVVGENNAWEPELLIGDNVNIEQNVHIVCGSRISIGNNVSITGHVAIVDVNHPYNDIYNPIKVGDRVQCEGNYVEIGDGVFIGYGSIILPNTRIGKNSIIGAHTVVNSDVPSYCIVGGNPMRIIKKYNFELNEWVKMQ</sequence>
<keyword evidence="1" id="KW-0012">Acyltransferase</keyword>
<keyword evidence="2" id="KW-1185">Reference proteome</keyword>
<dbReference type="PANTHER" id="PTHR23416">
    <property type="entry name" value="SIALIC ACID SYNTHASE-RELATED"/>
    <property type="match status" value="1"/>
</dbReference>
<dbReference type="InterPro" id="IPR001451">
    <property type="entry name" value="Hexapep"/>
</dbReference>
<dbReference type="Gene3D" id="2.160.10.10">
    <property type="entry name" value="Hexapeptide repeat proteins"/>
    <property type="match status" value="1"/>
</dbReference>
<dbReference type="Proteomes" id="UP001202243">
    <property type="component" value="Unassembled WGS sequence"/>
</dbReference>
<reference evidence="1 2" key="1">
    <citation type="submission" date="2022-06" db="EMBL/GenBank/DDBJ databases">
        <title>Janthinobacterium kumbetensis sp. nov., isolated from spring water in Turkey.</title>
        <authorList>
            <person name="Inan Bektas K."/>
            <person name="Belduz A.A."/>
            <person name="Canakci S."/>
            <person name="Nalcaoglu A."/>
            <person name="Ceylan E."/>
            <person name="Kati H."/>
        </authorList>
    </citation>
    <scope>NUCLEOTIDE SEQUENCE [LARGE SCALE GENOMIC DNA]</scope>
    <source>
        <strain evidence="1 2">GK</strain>
    </source>
</reference>
<dbReference type="SUPFAM" id="SSF51161">
    <property type="entry name" value="Trimeric LpxA-like enzymes"/>
    <property type="match status" value="1"/>
</dbReference>
<gene>
    <name evidence="1" type="ORF">NCG91_13615</name>
</gene>
<proteinExistence type="predicted"/>
<dbReference type="EMBL" id="JAMQGR010000004">
    <property type="protein sequence ID" value="MCM2566638.1"/>
    <property type="molecule type" value="Genomic_DNA"/>
</dbReference>
<dbReference type="InterPro" id="IPR011004">
    <property type="entry name" value="Trimer_LpxA-like_sf"/>
</dbReference>
<organism evidence="1 2">
    <name type="scientific">Janthinobacterium kumbetense</name>
    <dbReference type="NCBI Taxonomy" id="2950280"/>
    <lineage>
        <taxon>Bacteria</taxon>
        <taxon>Pseudomonadati</taxon>
        <taxon>Pseudomonadota</taxon>
        <taxon>Betaproteobacteria</taxon>
        <taxon>Burkholderiales</taxon>
        <taxon>Oxalobacteraceae</taxon>
        <taxon>Janthinobacterium</taxon>
    </lineage>
</organism>
<dbReference type="RefSeq" id="WP_251350324.1">
    <property type="nucleotide sequence ID" value="NZ_JAMQGR010000004.1"/>
</dbReference>
<dbReference type="CDD" id="cd04647">
    <property type="entry name" value="LbH_MAT_like"/>
    <property type="match status" value="1"/>
</dbReference>
<dbReference type="PANTHER" id="PTHR23416:SF78">
    <property type="entry name" value="LIPOPOLYSACCHARIDE BIOSYNTHESIS O-ACETYL TRANSFERASE WBBJ-RELATED"/>
    <property type="match status" value="1"/>
</dbReference>
<evidence type="ECO:0000313" key="1">
    <source>
        <dbReference type="EMBL" id="MCM2566638.1"/>
    </source>
</evidence>
<evidence type="ECO:0000313" key="2">
    <source>
        <dbReference type="Proteomes" id="UP001202243"/>
    </source>
</evidence>
<dbReference type="Pfam" id="PF00132">
    <property type="entry name" value="Hexapep"/>
    <property type="match status" value="1"/>
</dbReference>
<dbReference type="InterPro" id="IPR051159">
    <property type="entry name" value="Hexapeptide_acetyltransf"/>
</dbReference>